<dbReference type="Proteomes" id="UP001187343">
    <property type="component" value="Unassembled WGS sequence"/>
</dbReference>
<evidence type="ECO:0000256" key="1">
    <source>
        <dbReference type="SAM" id="MobiDB-lite"/>
    </source>
</evidence>
<dbReference type="EMBL" id="JAUYZG010000007">
    <property type="protein sequence ID" value="KAK2903407.1"/>
    <property type="molecule type" value="Genomic_DNA"/>
</dbReference>
<feature type="signal peptide" evidence="2">
    <location>
        <begin position="1"/>
        <end position="15"/>
    </location>
</feature>
<protein>
    <recommendedName>
        <fullName evidence="5">Envelope glycoprotein</fullName>
    </recommendedName>
</protein>
<accession>A0AA88PWQ8</accession>
<organism evidence="3 4">
    <name type="scientific">Cirrhinus molitorella</name>
    <name type="common">mud carp</name>
    <dbReference type="NCBI Taxonomy" id="172907"/>
    <lineage>
        <taxon>Eukaryota</taxon>
        <taxon>Metazoa</taxon>
        <taxon>Chordata</taxon>
        <taxon>Craniata</taxon>
        <taxon>Vertebrata</taxon>
        <taxon>Euteleostomi</taxon>
        <taxon>Actinopterygii</taxon>
        <taxon>Neopterygii</taxon>
        <taxon>Teleostei</taxon>
        <taxon>Ostariophysi</taxon>
        <taxon>Cypriniformes</taxon>
        <taxon>Cyprinidae</taxon>
        <taxon>Labeoninae</taxon>
        <taxon>Labeonini</taxon>
        <taxon>Cirrhinus</taxon>
    </lineage>
</organism>
<evidence type="ECO:0000256" key="2">
    <source>
        <dbReference type="SAM" id="SignalP"/>
    </source>
</evidence>
<dbReference type="AlphaFoldDB" id="A0AA88PWQ8"/>
<evidence type="ECO:0000313" key="4">
    <source>
        <dbReference type="Proteomes" id="UP001187343"/>
    </source>
</evidence>
<name>A0AA88PWQ8_9TELE</name>
<feature type="region of interest" description="Disordered" evidence="1">
    <location>
        <begin position="213"/>
        <end position="232"/>
    </location>
</feature>
<sequence length="232" mass="25792">MLLWLSILCLQLIRGQPQPDITSPGPASGIVLRDQPGLLITNCRTHNQKVFVRLDPRTVYKTHYPRAATHYSWRGAGWTENALIHAEADTKHMLTQLQKMTVTQADLSGHNRRNKRFLEALLGAAAAVGTLFNLGVTSMNSVTILSTLRQHMREIQTEIPQLREQLTLQGQTLSPDIVNVGFRPILDCHRHSTLSCHINRVALFVGSALQCSPHPKGSPMSTCEHVTPKLST</sequence>
<evidence type="ECO:0000313" key="3">
    <source>
        <dbReference type="EMBL" id="KAK2903407.1"/>
    </source>
</evidence>
<gene>
    <name evidence="3" type="ORF">Q8A67_008120</name>
</gene>
<evidence type="ECO:0008006" key="5">
    <source>
        <dbReference type="Google" id="ProtNLM"/>
    </source>
</evidence>
<proteinExistence type="predicted"/>
<comment type="caution">
    <text evidence="3">The sequence shown here is derived from an EMBL/GenBank/DDBJ whole genome shotgun (WGS) entry which is preliminary data.</text>
</comment>
<keyword evidence="2" id="KW-0732">Signal</keyword>
<feature type="chain" id="PRO_5041699205" description="Envelope glycoprotein" evidence="2">
    <location>
        <begin position="16"/>
        <end position="232"/>
    </location>
</feature>
<keyword evidence="4" id="KW-1185">Reference proteome</keyword>
<reference evidence="3" key="1">
    <citation type="submission" date="2023-08" db="EMBL/GenBank/DDBJ databases">
        <title>Chromosome-level Genome Assembly of mud carp (Cirrhinus molitorella).</title>
        <authorList>
            <person name="Liu H."/>
        </authorList>
    </citation>
    <scope>NUCLEOTIDE SEQUENCE</scope>
    <source>
        <strain evidence="3">Prfri</strain>
        <tissue evidence="3">Muscle</tissue>
    </source>
</reference>